<dbReference type="SUPFAM" id="SSF55021">
    <property type="entry name" value="ACT-like"/>
    <property type="match status" value="1"/>
</dbReference>
<accession>A0A9W7H5T7</accession>
<gene>
    <name evidence="2" type="ORF">HRI_000786500</name>
</gene>
<keyword evidence="3" id="KW-1185">Reference proteome</keyword>
<dbReference type="EMBL" id="BSYR01000010">
    <property type="protein sequence ID" value="GMI71172.1"/>
    <property type="molecule type" value="Genomic_DNA"/>
</dbReference>
<organism evidence="2 3">
    <name type="scientific">Hibiscus trionum</name>
    <name type="common">Flower of an hour</name>
    <dbReference type="NCBI Taxonomy" id="183268"/>
    <lineage>
        <taxon>Eukaryota</taxon>
        <taxon>Viridiplantae</taxon>
        <taxon>Streptophyta</taxon>
        <taxon>Embryophyta</taxon>
        <taxon>Tracheophyta</taxon>
        <taxon>Spermatophyta</taxon>
        <taxon>Magnoliopsida</taxon>
        <taxon>eudicotyledons</taxon>
        <taxon>Gunneridae</taxon>
        <taxon>Pentapetalae</taxon>
        <taxon>rosids</taxon>
        <taxon>malvids</taxon>
        <taxon>Malvales</taxon>
        <taxon>Malvaceae</taxon>
        <taxon>Malvoideae</taxon>
        <taxon>Hibiscus</taxon>
    </lineage>
</organism>
<protein>
    <submittedName>
        <fullName evidence="2">L-O-methylthreonine resistant 1</fullName>
    </submittedName>
</protein>
<evidence type="ECO:0000313" key="3">
    <source>
        <dbReference type="Proteomes" id="UP001165190"/>
    </source>
</evidence>
<name>A0A9W7H5T7_HIBTR</name>
<dbReference type="OrthoDB" id="4418812at2759"/>
<dbReference type="InterPro" id="IPR045865">
    <property type="entry name" value="ACT-like_dom_sf"/>
</dbReference>
<feature type="domain" description="ACT-like" evidence="1">
    <location>
        <begin position="1"/>
        <end position="56"/>
    </location>
</feature>
<evidence type="ECO:0000259" key="1">
    <source>
        <dbReference type="Pfam" id="PF00585"/>
    </source>
</evidence>
<dbReference type="InterPro" id="IPR001721">
    <property type="entry name" value="TD_ACT-like"/>
</dbReference>
<reference evidence="2" key="1">
    <citation type="submission" date="2023-05" db="EMBL/GenBank/DDBJ databases">
        <title>Genome and transcriptome analyses reveal genes involved in the formation of fine ridges on petal epidermal cells in Hibiscus trionum.</title>
        <authorList>
            <person name="Koshimizu S."/>
            <person name="Masuda S."/>
            <person name="Ishii T."/>
            <person name="Shirasu K."/>
            <person name="Hoshino A."/>
            <person name="Arita M."/>
        </authorList>
    </citation>
    <scope>NUCLEOTIDE SEQUENCE</scope>
    <source>
        <strain evidence="2">Hamamatsu line</strain>
    </source>
</reference>
<dbReference type="Pfam" id="PF00585">
    <property type="entry name" value="Thr_dehydrat_C"/>
    <property type="match status" value="1"/>
</dbReference>
<dbReference type="Gene3D" id="3.40.1020.10">
    <property type="entry name" value="Biosynthetic Threonine Deaminase, Domain 3"/>
    <property type="match status" value="1"/>
</dbReference>
<sequence>MNITEFKYRCSSDKEAVVLYRLSHTFSELEAMKQRMESSHLRTYNLTATDLVKDHLRNLVSLKHFNP</sequence>
<comment type="caution">
    <text evidence="2">The sequence shown here is derived from an EMBL/GenBank/DDBJ whole genome shotgun (WGS) entry which is preliminary data.</text>
</comment>
<dbReference type="AlphaFoldDB" id="A0A9W7H5T7"/>
<dbReference type="InterPro" id="IPR038110">
    <property type="entry name" value="TD_ACT-like_sf"/>
</dbReference>
<evidence type="ECO:0000313" key="2">
    <source>
        <dbReference type="EMBL" id="GMI71172.1"/>
    </source>
</evidence>
<dbReference type="Proteomes" id="UP001165190">
    <property type="component" value="Unassembled WGS sequence"/>
</dbReference>
<proteinExistence type="predicted"/>